<evidence type="ECO:0000313" key="3">
    <source>
        <dbReference type="EMBL" id="GFY77768.1"/>
    </source>
</evidence>
<gene>
    <name evidence="3" type="primary">AVEN_140598_1</name>
    <name evidence="3" type="ORF">TNIN_53991</name>
</gene>
<keyword evidence="4" id="KW-1185">Reference proteome</keyword>
<evidence type="ECO:0000313" key="4">
    <source>
        <dbReference type="Proteomes" id="UP000886998"/>
    </source>
</evidence>
<name>A0A8X6YSR7_9ARAC</name>
<feature type="region of interest" description="Disordered" evidence="1">
    <location>
        <begin position="98"/>
        <end position="165"/>
    </location>
</feature>
<dbReference type="PANTHER" id="PTHR21505:SF12">
    <property type="entry name" value="MADF DOMAIN-CONTAINING PROTEIN-RELATED"/>
    <property type="match status" value="1"/>
</dbReference>
<dbReference type="PANTHER" id="PTHR21505">
    <property type="entry name" value="MADF DOMAIN-CONTAINING PROTEIN-RELATED"/>
    <property type="match status" value="1"/>
</dbReference>
<dbReference type="Proteomes" id="UP000886998">
    <property type="component" value="Unassembled WGS sequence"/>
</dbReference>
<sequence>MEWSQENLLKLIDLYKTKSLLWHPKHPDYFKKKLKEDAWREIGNEMNVSADQANNFYVSKWFAYNAFSFLEDRDLTRKTLTTETEWILGIENDIEAGITPSEPWEQETKASSSIPKSNKRIKTKEEDTSVSMVKVAPSEQWEQETTASSSIPRPNRRVTTKEEDTSASMVNKALDILKTAAKLDKEVPESNEIDSFFTYVAAKVRKYSPEAQKTVQHAVFDILMKADNGLFD</sequence>
<evidence type="ECO:0000259" key="2">
    <source>
        <dbReference type="PROSITE" id="PS51029"/>
    </source>
</evidence>
<accession>A0A8X6YSR7</accession>
<protein>
    <submittedName>
        <fullName evidence="3">MADF domain-containing protein</fullName>
    </submittedName>
</protein>
<dbReference type="OrthoDB" id="6422893at2759"/>
<dbReference type="PROSITE" id="PS51029">
    <property type="entry name" value="MADF"/>
    <property type="match status" value="1"/>
</dbReference>
<organism evidence="3 4">
    <name type="scientific">Trichonephila inaurata madagascariensis</name>
    <dbReference type="NCBI Taxonomy" id="2747483"/>
    <lineage>
        <taxon>Eukaryota</taxon>
        <taxon>Metazoa</taxon>
        <taxon>Ecdysozoa</taxon>
        <taxon>Arthropoda</taxon>
        <taxon>Chelicerata</taxon>
        <taxon>Arachnida</taxon>
        <taxon>Araneae</taxon>
        <taxon>Araneomorphae</taxon>
        <taxon>Entelegynae</taxon>
        <taxon>Araneoidea</taxon>
        <taxon>Nephilidae</taxon>
        <taxon>Trichonephila</taxon>
        <taxon>Trichonephila inaurata</taxon>
    </lineage>
</organism>
<dbReference type="Pfam" id="PF10545">
    <property type="entry name" value="MADF_DNA_bdg"/>
    <property type="match status" value="1"/>
</dbReference>
<feature type="domain" description="MADF" evidence="2">
    <location>
        <begin position="10"/>
        <end position="100"/>
    </location>
</feature>
<dbReference type="AlphaFoldDB" id="A0A8X6YSR7"/>
<comment type="caution">
    <text evidence="3">The sequence shown here is derived from an EMBL/GenBank/DDBJ whole genome shotgun (WGS) entry which is preliminary data.</text>
</comment>
<dbReference type="EMBL" id="BMAV01022645">
    <property type="protein sequence ID" value="GFY77768.1"/>
    <property type="molecule type" value="Genomic_DNA"/>
</dbReference>
<dbReference type="InterPro" id="IPR006578">
    <property type="entry name" value="MADF-dom"/>
</dbReference>
<reference evidence="3" key="1">
    <citation type="submission" date="2020-08" db="EMBL/GenBank/DDBJ databases">
        <title>Multicomponent nature underlies the extraordinary mechanical properties of spider dragline silk.</title>
        <authorList>
            <person name="Kono N."/>
            <person name="Nakamura H."/>
            <person name="Mori M."/>
            <person name="Yoshida Y."/>
            <person name="Ohtoshi R."/>
            <person name="Malay A.D."/>
            <person name="Moran D.A.P."/>
            <person name="Tomita M."/>
            <person name="Numata K."/>
            <person name="Arakawa K."/>
        </authorList>
    </citation>
    <scope>NUCLEOTIDE SEQUENCE</scope>
</reference>
<evidence type="ECO:0000256" key="1">
    <source>
        <dbReference type="SAM" id="MobiDB-lite"/>
    </source>
</evidence>
<feature type="compositionally biased region" description="Polar residues" evidence="1">
    <location>
        <begin position="143"/>
        <end position="152"/>
    </location>
</feature>
<proteinExistence type="predicted"/>